<protein>
    <submittedName>
        <fullName evidence="1">Uncharacterized protein</fullName>
    </submittedName>
</protein>
<dbReference type="STRING" id="1465490.SAMN05444277_1303"/>
<evidence type="ECO:0000313" key="2">
    <source>
        <dbReference type="Proteomes" id="UP000199031"/>
    </source>
</evidence>
<sequence>MDDRKQRTANIVLAIGGANGFVSTEVRNSTFVLRISVSAKNPAHRQYAARCMPAYFDTLLSKQTFTNHLTL</sequence>
<dbReference type="Proteomes" id="UP000199031">
    <property type="component" value="Unassembled WGS sequence"/>
</dbReference>
<organism evidence="1 2">
    <name type="scientific">Parafilimonas terrae</name>
    <dbReference type="NCBI Taxonomy" id="1465490"/>
    <lineage>
        <taxon>Bacteria</taxon>
        <taxon>Pseudomonadati</taxon>
        <taxon>Bacteroidota</taxon>
        <taxon>Chitinophagia</taxon>
        <taxon>Chitinophagales</taxon>
        <taxon>Chitinophagaceae</taxon>
        <taxon>Parafilimonas</taxon>
    </lineage>
</organism>
<evidence type="ECO:0000313" key="1">
    <source>
        <dbReference type="EMBL" id="SFQ55957.1"/>
    </source>
</evidence>
<proteinExistence type="predicted"/>
<reference evidence="1 2" key="1">
    <citation type="submission" date="2016-10" db="EMBL/GenBank/DDBJ databases">
        <authorList>
            <person name="de Groot N.N."/>
        </authorList>
    </citation>
    <scope>NUCLEOTIDE SEQUENCE [LARGE SCALE GENOMIC DNA]</scope>
    <source>
        <strain evidence="1 2">DSM 28286</strain>
    </source>
</reference>
<gene>
    <name evidence="1" type="ORF">SAMN05444277_1303</name>
</gene>
<name>A0A1I5ZIJ5_9BACT</name>
<dbReference type="EMBL" id="FOXQ01000030">
    <property type="protein sequence ID" value="SFQ55957.1"/>
    <property type="molecule type" value="Genomic_DNA"/>
</dbReference>
<accession>A0A1I5ZIJ5</accession>
<keyword evidence="2" id="KW-1185">Reference proteome</keyword>
<dbReference type="AlphaFoldDB" id="A0A1I5ZIJ5"/>